<protein>
    <submittedName>
        <fullName evidence="5">Surface antigen</fullName>
    </submittedName>
</protein>
<accession>A0ABY1NWU3</accession>
<feature type="domain" description="Bacterial surface antigen (D15)" evidence="4">
    <location>
        <begin position="207"/>
        <end position="403"/>
    </location>
</feature>
<comment type="subcellular location">
    <subcellularLocation>
        <location evidence="1">Membrane</location>
    </subcellularLocation>
</comment>
<evidence type="ECO:0000259" key="4">
    <source>
        <dbReference type="Pfam" id="PF01103"/>
    </source>
</evidence>
<evidence type="ECO:0000256" key="1">
    <source>
        <dbReference type="ARBA" id="ARBA00004370"/>
    </source>
</evidence>
<evidence type="ECO:0000256" key="2">
    <source>
        <dbReference type="ARBA" id="ARBA00023136"/>
    </source>
</evidence>
<proteinExistence type="predicted"/>
<evidence type="ECO:0000313" key="5">
    <source>
        <dbReference type="EMBL" id="SMP20462.1"/>
    </source>
</evidence>
<gene>
    <name evidence="5" type="ORF">SAMN06265367_103127</name>
</gene>
<dbReference type="Proteomes" id="UP001157915">
    <property type="component" value="Unassembled WGS sequence"/>
</dbReference>
<dbReference type="RefSeq" id="WP_283412659.1">
    <property type="nucleotide sequence ID" value="NZ_FXUA01000003.1"/>
</dbReference>
<feature type="chain" id="PRO_5047546959" evidence="3">
    <location>
        <begin position="20"/>
        <end position="403"/>
    </location>
</feature>
<dbReference type="Pfam" id="PF01103">
    <property type="entry name" value="Omp85"/>
    <property type="match status" value="1"/>
</dbReference>
<reference evidence="5 6" key="1">
    <citation type="submission" date="2017-05" db="EMBL/GenBank/DDBJ databases">
        <authorList>
            <person name="Varghese N."/>
            <person name="Submissions S."/>
        </authorList>
    </citation>
    <scope>NUCLEOTIDE SEQUENCE [LARGE SCALE GENOMIC DNA]</scope>
    <source>
        <strain evidence="5 6">DSM 15360</strain>
    </source>
</reference>
<sequence>MKKLQLIFLFCIAGLSVNAQEIDTITYTPNRINNFSILPLPAVAYNPANGWMFGVAASTSWFMGDPISTHQSNLVFNFLYTTKKQWIISSKSNVFLADDQWNLIGDWRYFITSQPTYGLGSSTPNDFDFEQIGQESVIVGEQQMDFTLIRFHETILRRVGFSKFYLGVGYHLDIHQKIESYLIGDDLIDFNAEFSHDYYNESIGVPVDQYTLSGISLNGIMENRDVAVSPYEHNYAMISYKINPEFLGSDKSSSTLLLDYRHYFNLSETRKRHIIAAWAMGNFLVSGDLPYMNLPSIGWDMFGRSGRGYSQGRFRGENMLYSEVEYRFPLMKNKDLFGGTIFLNAASFSSKMTGEKLMETINPGYGVGLRVMINKEKRTTITADYGFGQKGNSGFYLNINESF</sequence>
<name>A0ABY1NWU3_9BACT</name>
<keyword evidence="3" id="KW-0732">Signal</keyword>
<evidence type="ECO:0000313" key="6">
    <source>
        <dbReference type="Proteomes" id="UP001157915"/>
    </source>
</evidence>
<organism evidence="5 6">
    <name type="scientific">Algoriphagus winogradskyi</name>
    <dbReference type="NCBI Taxonomy" id="237017"/>
    <lineage>
        <taxon>Bacteria</taxon>
        <taxon>Pseudomonadati</taxon>
        <taxon>Bacteroidota</taxon>
        <taxon>Cytophagia</taxon>
        <taxon>Cytophagales</taxon>
        <taxon>Cyclobacteriaceae</taxon>
        <taxon>Algoriphagus</taxon>
    </lineage>
</organism>
<dbReference type="EMBL" id="FXUA01000003">
    <property type="protein sequence ID" value="SMP20462.1"/>
    <property type="molecule type" value="Genomic_DNA"/>
</dbReference>
<keyword evidence="2" id="KW-0472">Membrane</keyword>
<evidence type="ECO:0000256" key="3">
    <source>
        <dbReference type="SAM" id="SignalP"/>
    </source>
</evidence>
<comment type="caution">
    <text evidence="5">The sequence shown here is derived from an EMBL/GenBank/DDBJ whole genome shotgun (WGS) entry which is preliminary data.</text>
</comment>
<feature type="signal peptide" evidence="3">
    <location>
        <begin position="1"/>
        <end position="19"/>
    </location>
</feature>
<dbReference type="Gene3D" id="2.40.160.50">
    <property type="entry name" value="membrane protein fhac: a member of the omp85/tpsb transporter family"/>
    <property type="match status" value="1"/>
</dbReference>
<keyword evidence="6" id="KW-1185">Reference proteome</keyword>
<dbReference type="InterPro" id="IPR000184">
    <property type="entry name" value="Bac_surfAg_D15"/>
</dbReference>